<dbReference type="Proteomes" id="UP000272942">
    <property type="component" value="Unassembled WGS sequence"/>
</dbReference>
<reference evidence="3" key="1">
    <citation type="submission" date="2016-06" db="UniProtKB">
        <authorList>
            <consortium name="WormBaseParasite"/>
        </authorList>
    </citation>
    <scope>IDENTIFICATION</scope>
</reference>
<evidence type="ECO:0000313" key="2">
    <source>
        <dbReference type="Proteomes" id="UP000272942"/>
    </source>
</evidence>
<organism evidence="3">
    <name type="scientific">Echinostoma caproni</name>
    <dbReference type="NCBI Taxonomy" id="27848"/>
    <lineage>
        <taxon>Eukaryota</taxon>
        <taxon>Metazoa</taxon>
        <taxon>Spiralia</taxon>
        <taxon>Lophotrochozoa</taxon>
        <taxon>Platyhelminthes</taxon>
        <taxon>Trematoda</taxon>
        <taxon>Digenea</taxon>
        <taxon>Plagiorchiida</taxon>
        <taxon>Echinostomata</taxon>
        <taxon>Echinostomatoidea</taxon>
        <taxon>Echinostomatidae</taxon>
        <taxon>Echinostoma</taxon>
    </lineage>
</organism>
<dbReference type="EMBL" id="UZAN01018118">
    <property type="protein sequence ID" value="VDP48587.1"/>
    <property type="molecule type" value="Genomic_DNA"/>
</dbReference>
<gene>
    <name evidence="1" type="ORF">ECPE_LOCUS1885</name>
</gene>
<reference evidence="1 2" key="2">
    <citation type="submission" date="2018-11" db="EMBL/GenBank/DDBJ databases">
        <authorList>
            <consortium name="Pathogen Informatics"/>
        </authorList>
    </citation>
    <scope>NUCLEOTIDE SEQUENCE [LARGE SCALE GENOMIC DNA]</scope>
    <source>
        <strain evidence="1 2">Egypt</strain>
    </source>
</reference>
<evidence type="ECO:0000313" key="1">
    <source>
        <dbReference type="EMBL" id="VDP48587.1"/>
    </source>
</evidence>
<protein>
    <submittedName>
        <fullName evidence="3">tRNA-synt_2c domain-containing protein</fullName>
    </submittedName>
</protein>
<evidence type="ECO:0000313" key="3">
    <source>
        <dbReference type="WBParaSite" id="ECPE_0000188401-mRNA-1"/>
    </source>
</evidence>
<proteinExistence type="predicted"/>
<keyword evidence="2" id="KW-1185">Reference proteome</keyword>
<dbReference type="WBParaSite" id="ECPE_0000188401-mRNA-1">
    <property type="protein sequence ID" value="ECPE_0000188401-mRNA-1"/>
    <property type="gene ID" value="ECPE_0000188401"/>
</dbReference>
<dbReference type="AlphaFoldDB" id="A0A183A4J9"/>
<accession>A0A183A4J9</accession>
<sequence>MANGNIASTDKDRAETLMDYFKSVYRSSPDDGDRIPLVDTIGNELQVLLVGEKEVRTEL</sequence>
<name>A0A183A4J9_9TREM</name>